<dbReference type="GO" id="GO:0008270">
    <property type="term" value="F:zinc ion binding"/>
    <property type="evidence" value="ECO:0007669"/>
    <property type="project" value="UniProtKB-KW"/>
</dbReference>
<evidence type="ECO:0000256" key="11">
    <source>
        <dbReference type="ARBA" id="ARBA00038390"/>
    </source>
</evidence>
<dbReference type="FunFam" id="3.30.160.60:FF:001097">
    <property type="entry name" value="IKAROS family zinc finger 5"/>
    <property type="match status" value="1"/>
</dbReference>
<dbReference type="AlphaFoldDB" id="A0A7J5YVV4"/>
<keyword evidence="4" id="KW-0677">Repeat</keyword>
<keyword evidence="5 14" id="KW-0863">Zinc-finger</keyword>
<keyword evidence="7" id="KW-0805">Transcription regulation</keyword>
<dbReference type="SMART" id="SM00355">
    <property type="entry name" value="ZnF_C2H2"/>
    <property type="match status" value="5"/>
</dbReference>
<evidence type="ECO:0000256" key="2">
    <source>
        <dbReference type="ARBA" id="ARBA00022491"/>
    </source>
</evidence>
<dbReference type="GO" id="GO:0003700">
    <property type="term" value="F:DNA-binding transcription factor activity"/>
    <property type="evidence" value="ECO:0007669"/>
    <property type="project" value="TreeGrafter"/>
</dbReference>
<keyword evidence="2" id="KW-0678">Repressor</keyword>
<dbReference type="PROSITE" id="PS00028">
    <property type="entry name" value="ZINC_FINGER_C2H2_1"/>
    <property type="match status" value="3"/>
</dbReference>
<evidence type="ECO:0000256" key="14">
    <source>
        <dbReference type="PROSITE-ProRule" id="PRU00042"/>
    </source>
</evidence>
<feature type="compositionally biased region" description="Basic and acidic residues" evidence="15">
    <location>
        <begin position="122"/>
        <end position="134"/>
    </location>
</feature>
<dbReference type="PANTHER" id="PTHR24404">
    <property type="entry name" value="ZINC FINGER PROTEIN"/>
    <property type="match status" value="1"/>
</dbReference>
<evidence type="ECO:0000256" key="13">
    <source>
        <dbReference type="ARBA" id="ARBA00043251"/>
    </source>
</evidence>
<comment type="subcellular location">
    <subcellularLocation>
        <location evidence="1">Nucleus</location>
    </subcellularLocation>
</comment>
<evidence type="ECO:0000259" key="16">
    <source>
        <dbReference type="PROSITE" id="PS50157"/>
    </source>
</evidence>
<dbReference type="Proteomes" id="UP000518266">
    <property type="component" value="Unassembled WGS sequence"/>
</dbReference>
<evidence type="ECO:0000256" key="12">
    <source>
        <dbReference type="ARBA" id="ARBA00040442"/>
    </source>
</evidence>
<gene>
    <name evidence="17" type="ORF">F7725_014420</name>
</gene>
<dbReference type="OrthoDB" id="5576026at2759"/>
<keyword evidence="18" id="KW-1185">Reference proteome</keyword>
<evidence type="ECO:0000256" key="7">
    <source>
        <dbReference type="ARBA" id="ARBA00023015"/>
    </source>
</evidence>
<dbReference type="FunFam" id="3.30.160.60:FF:000924">
    <property type="entry name" value="IKAROS family zinc finger 5"/>
    <property type="match status" value="1"/>
</dbReference>
<dbReference type="FunFam" id="3.30.160.60:FF:000402">
    <property type="entry name" value="IKAROS family zinc finger 5"/>
    <property type="match status" value="1"/>
</dbReference>
<comment type="caution">
    <text evidence="17">The sequence shown here is derived from an EMBL/GenBank/DDBJ whole genome shotgun (WGS) entry which is preliminary data.</text>
</comment>
<dbReference type="PANTHER" id="PTHR24404:SF55">
    <property type="entry name" value="ZINC FINGER PROTEIN PEGASUS"/>
    <property type="match status" value="1"/>
</dbReference>
<dbReference type="Gene3D" id="3.30.160.60">
    <property type="entry name" value="Classic Zinc Finger"/>
    <property type="match status" value="3"/>
</dbReference>
<sequence length="544" mass="61557">MQLSLPELQLDNWGAKMLVLTGKTSSIVRQQPTGFNLCRYVGYLVLHALQNKENQNNIRTHDQITCLQREGITPRLCFREAEASNLCDMKQAVAKQCVDQCVWMSQSTATEGSTFASSSMTRMEEKKVEPVQHRRRMEEIKTEPVDFVKEFQEYLTQQTQHVNMISGSVCGEKESGQPFQAVAPRSEQSGLDPPSVEVSLPVEDGPEVQIDGLERTIDGKYKCSYCSYANKGMARLIEHTRIHTGEKPHRCQLCPFASAYERHLEAHMRSHTGEKPYKCDLCAFCCSDRSNLSHHRRRRHKLLPTRAVRSPFTNKRMLTSLQKRTGSPGFTRRLLINLNSHSMAMPKSDYLNNFSHKIHHNLNSSENLDENDRHNRGANGFTFTNPLDQLSTLAGQLADLHPRASPDRESFKDEKPIIIHQISSEPIAMCSNQVQTSPPKNESPTSGCRSYSPVPGLGFDNSMNTLTASVSSQPSSPPPALTTSEQLLLNKCEHCDIHFQDYILYTIHMGCHGYEHPFQCNICGHMCTDKYDFSCHFARGQHKK</sequence>
<evidence type="ECO:0000256" key="10">
    <source>
        <dbReference type="ARBA" id="ARBA00023242"/>
    </source>
</evidence>
<keyword evidence="10" id="KW-0539">Nucleus</keyword>
<evidence type="ECO:0000256" key="3">
    <source>
        <dbReference type="ARBA" id="ARBA00022723"/>
    </source>
</evidence>
<feature type="domain" description="C2H2-type" evidence="16">
    <location>
        <begin position="249"/>
        <end position="276"/>
    </location>
</feature>
<dbReference type="InterPro" id="IPR036236">
    <property type="entry name" value="Znf_C2H2_sf"/>
</dbReference>
<evidence type="ECO:0000256" key="4">
    <source>
        <dbReference type="ARBA" id="ARBA00022737"/>
    </source>
</evidence>
<evidence type="ECO:0000256" key="9">
    <source>
        <dbReference type="ARBA" id="ARBA00023163"/>
    </source>
</evidence>
<evidence type="ECO:0000256" key="6">
    <source>
        <dbReference type="ARBA" id="ARBA00022833"/>
    </source>
</evidence>
<dbReference type="SUPFAM" id="SSF57667">
    <property type="entry name" value="beta-beta-alpha zinc fingers"/>
    <property type="match status" value="3"/>
</dbReference>
<feature type="domain" description="C2H2-type" evidence="16">
    <location>
        <begin position="221"/>
        <end position="248"/>
    </location>
</feature>
<keyword evidence="3" id="KW-0479">Metal-binding</keyword>
<comment type="similarity">
    <text evidence="11">Belongs to the Ikaros C2H2-type zinc-finger protein family.</text>
</comment>
<feature type="region of interest" description="Disordered" evidence="15">
    <location>
        <begin position="113"/>
        <end position="134"/>
    </location>
</feature>
<organism evidence="17 18">
    <name type="scientific">Dissostichus mawsoni</name>
    <name type="common">Antarctic cod</name>
    <dbReference type="NCBI Taxonomy" id="36200"/>
    <lineage>
        <taxon>Eukaryota</taxon>
        <taxon>Metazoa</taxon>
        <taxon>Chordata</taxon>
        <taxon>Craniata</taxon>
        <taxon>Vertebrata</taxon>
        <taxon>Euteleostomi</taxon>
        <taxon>Actinopterygii</taxon>
        <taxon>Neopterygii</taxon>
        <taxon>Teleostei</taxon>
        <taxon>Neoteleostei</taxon>
        <taxon>Acanthomorphata</taxon>
        <taxon>Eupercaria</taxon>
        <taxon>Perciformes</taxon>
        <taxon>Notothenioidei</taxon>
        <taxon>Nototheniidae</taxon>
        <taxon>Dissostichus</taxon>
    </lineage>
</organism>
<evidence type="ECO:0000313" key="18">
    <source>
        <dbReference type="Proteomes" id="UP000518266"/>
    </source>
</evidence>
<keyword evidence="8" id="KW-0238">DNA-binding</keyword>
<protein>
    <recommendedName>
        <fullName evidence="12">Zinc finger protein Pegasus</fullName>
    </recommendedName>
    <alternativeName>
        <fullName evidence="13">Ikaros family zinc finger protein 5</fullName>
    </alternativeName>
</protein>
<evidence type="ECO:0000256" key="1">
    <source>
        <dbReference type="ARBA" id="ARBA00004123"/>
    </source>
</evidence>
<dbReference type="EMBL" id="JAAKFY010000008">
    <property type="protein sequence ID" value="KAF3853732.1"/>
    <property type="molecule type" value="Genomic_DNA"/>
</dbReference>
<dbReference type="GO" id="GO:0006357">
    <property type="term" value="P:regulation of transcription by RNA polymerase II"/>
    <property type="evidence" value="ECO:0007669"/>
    <property type="project" value="TreeGrafter"/>
</dbReference>
<evidence type="ECO:0000313" key="17">
    <source>
        <dbReference type="EMBL" id="KAF3853732.1"/>
    </source>
</evidence>
<dbReference type="PROSITE" id="PS50157">
    <property type="entry name" value="ZINC_FINGER_C2H2_2"/>
    <property type="match status" value="3"/>
</dbReference>
<reference evidence="17 18" key="1">
    <citation type="submission" date="2020-03" db="EMBL/GenBank/DDBJ databases">
        <title>Dissostichus mawsoni Genome sequencing and assembly.</title>
        <authorList>
            <person name="Park H."/>
        </authorList>
    </citation>
    <scope>NUCLEOTIDE SEQUENCE [LARGE SCALE GENOMIC DNA]</scope>
    <source>
        <strain evidence="17">DM0001</strain>
        <tissue evidence="17">Muscle</tissue>
    </source>
</reference>
<evidence type="ECO:0000256" key="15">
    <source>
        <dbReference type="SAM" id="MobiDB-lite"/>
    </source>
</evidence>
<feature type="domain" description="C2H2-type" evidence="16">
    <location>
        <begin position="277"/>
        <end position="300"/>
    </location>
</feature>
<evidence type="ECO:0000256" key="8">
    <source>
        <dbReference type="ARBA" id="ARBA00023125"/>
    </source>
</evidence>
<proteinExistence type="inferred from homology"/>
<dbReference type="InterPro" id="IPR013087">
    <property type="entry name" value="Znf_C2H2_type"/>
</dbReference>
<keyword evidence="9" id="KW-0804">Transcription</keyword>
<dbReference type="GO" id="GO:0005634">
    <property type="term" value="C:nucleus"/>
    <property type="evidence" value="ECO:0007669"/>
    <property type="project" value="UniProtKB-SubCell"/>
</dbReference>
<dbReference type="GO" id="GO:0000978">
    <property type="term" value="F:RNA polymerase II cis-regulatory region sequence-specific DNA binding"/>
    <property type="evidence" value="ECO:0007669"/>
    <property type="project" value="TreeGrafter"/>
</dbReference>
<name>A0A7J5YVV4_DISMA</name>
<feature type="region of interest" description="Disordered" evidence="15">
    <location>
        <begin position="463"/>
        <end position="482"/>
    </location>
</feature>
<dbReference type="InterPro" id="IPR050589">
    <property type="entry name" value="Ikaros_C2H2-ZF"/>
</dbReference>
<feature type="compositionally biased region" description="Low complexity" evidence="15">
    <location>
        <begin position="465"/>
        <end position="474"/>
    </location>
</feature>
<accession>A0A7J5YVV4</accession>
<evidence type="ECO:0000256" key="5">
    <source>
        <dbReference type="ARBA" id="ARBA00022771"/>
    </source>
</evidence>
<keyword evidence="6" id="KW-0862">Zinc</keyword>